<accession>A0AAE1R1Q3</accession>
<comment type="caution">
    <text evidence="3">The sequence shown here is derived from an EMBL/GenBank/DDBJ whole genome shotgun (WGS) entry which is preliminary data.</text>
</comment>
<feature type="coiled-coil region" evidence="1">
    <location>
        <begin position="80"/>
        <end position="118"/>
    </location>
</feature>
<feature type="compositionally biased region" description="Polar residues" evidence="2">
    <location>
        <begin position="1"/>
        <end position="20"/>
    </location>
</feature>
<organism evidence="3 4">
    <name type="scientific">Anisodus tanguticus</name>
    <dbReference type="NCBI Taxonomy" id="243964"/>
    <lineage>
        <taxon>Eukaryota</taxon>
        <taxon>Viridiplantae</taxon>
        <taxon>Streptophyta</taxon>
        <taxon>Embryophyta</taxon>
        <taxon>Tracheophyta</taxon>
        <taxon>Spermatophyta</taxon>
        <taxon>Magnoliopsida</taxon>
        <taxon>eudicotyledons</taxon>
        <taxon>Gunneridae</taxon>
        <taxon>Pentapetalae</taxon>
        <taxon>asterids</taxon>
        <taxon>lamiids</taxon>
        <taxon>Solanales</taxon>
        <taxon>Solanaceae</taxon>
        <taxon>Solanoideae</taxon>
        <taxon>Hyoscyameae</taxon>
        <taxon>Anisodus</taxon>
    </lineage>
</organism>
<keyword evidence="4" id="KW-1185">Reference proteome</keyword>
<feature type="region of interest" description="Disordered" evidence="2">
    <location>
        <begin position="155"/>
        <end position="182"/>
    </location>
</feature>
<gene>
    <name evidence="3" type="ORF">RND71_037118</name>
</gene>
<feature type="region of interest" description="Disordered" evidence="2">
    <location>
        <begin position="1"/>
        <end position="29"/>
    </location>
</feature>
<dbReference type="PANTHER" id="PTHR31881:SF6">
    <property type="entry name" value="OS09G0494600 PROTEIN"/>
    <property type="match status" value="1"/>
</dbReference>
<protein>
    <submittedName>
        <fullName evidence="3">Uncharacterized protein</fullName>
    </submittedName>
</protein>
<reference evidence="3" key="1">
    <citation type="submission" date="2023-12" db="EMBL/GenBank/DDBJ databases">
        <title>Genome assembly of Anisodus tanguticus.</title>
        <authorList>
            <person name="Wang Y.-J."/>
        </authorList>
    </citation>
    <scope>NUCLEOTIDE SEQUENCE</scope>
    <source>
        <strain evidence="3">KB-2021</strain>
        <tissue evidence="3">Leaf</tissue>
    </source>
</reference>
<dbReference type="Proteomes" id="UP001291623">
    <property type="component" value="Unassembled WGS sequence"/>
</dbReference>
<sequence length="182" mass="20249">MENIETQQSEDGNESVNASVSIMGPEHSGRLRLYGRGVTKTTLKGKVGYFDGREDDKIGGVTKTTLKGKVGHFDGREDGNESINDLLQKMEERMIRLEEKFQEQKEQFEEQKAMTRQDIVEDVITKLQHSGVPFDANVLAILGEASSTRAAAIQPIHHPSIGSNNQGEKNEQSGDKRSEYLT</sequence>
<dbReference type="PANTHER" id="PTHR31881">
    <property type="match status" value="1"/>
</dbReference>
<name>A0AAE1R1Q3_9SOLA</name>
<evidence type="ECO:0000313" key="4">
    <source>
        <dbReference type="Proteomes" id="UP001291623"/>
    </source>
</evidence>
<evidence type="ECO:0000256" key="2">
    <source>
        <dbReference type="SAM" id="MobiDB-lite"/>
    </source>
</evidence>
<evidence type="ECO:0000256" key="1">
    <source>
        <dbReference type="SAM" id="Coils"/>
    </source>
</evidence>
<dbReference type="AlphaFoldDB" id="A0AAE1R1Q3"/>
<keyword evidence="1" id="KW-0175">Coiled coil</keyword>
<dbReference type="EMBL" id="JAVYJV010000020">
    <property type="protein sequence ID" value="KAK4344024.1"/>
    <property type="molecule type" value="Genomic_DNA"/>
</dbReference>
<feature type="compositionally biased region" description="Basic and acidic residues" evidence="2">
    <location>
        <begin position="168"/>
        <end position="182"/>
    </location>
</feature>
<proteinExistence type="predicted"/>
<evidence type="ECO:0000313" key="3">
    <source>
        <dbReference type="EMBL" id="KAK4344024.1"/>
    </source>
</evidence>